<feature type="compositionally biased region" description="Basic and acidic residues" evidence="1">
    <location>
        <begin position="213"/>
        <end position="222"/>
    </location>
</feature>
<evidence type="ECO:0000256" key="1">
    <source>
        <dbReference type="SAM" id="MobiDB-lite"/>
    </source>
</evidence>
<feature type="region of interest" description="Disordered" evidence="1">
    <location>
        <begin position="88"/>
        <end position="111"/>
    </location>
</feature>
<comment type="caution">
    <text evidence="2">The sequence shown here is derived from an EMBL/GenBank/DDBJ whole genome shotgun (WGS) entry which is preliminary data.</text>
</comment>
<accession>A0ABT9RZK6</accession>
<reference evidence="2 3" key="1">
    <citation type="submission" date="2023-07" db="EMBL/GenBank/DDBJ databases">
        <title>Sorghum-associated microbial communities from plants grown in Nebraska, USA.</title>
        <authorList>
            <person name="Schachtman D."/>
        </authorList>
    </citation>
    <scope>NUCLEOTIDE SEQUENCE [LARGE SCALE GENOMIC DNA]</scope>
    <source>
        <strain evidence="2 3">CC222</strain>
    </source>
</reference>
<organism evidence="2 3">
    <name type="scientific">Pseudarthrobacter enclensis</name>
    <dbReference type="NCBI Taxonomy" id="993070"/>
    <lineage>
        <taxon>Bacteria</taxon>
        <taxon>Bacillati</taxon>
        <taxon>Actinomycetota</taxon>
        <taxon>Actinomycetes</taxon>
        <taxon>Micrococcales</taxon>
        <taxon>Micrococcaceae</taxon>
        <taxon>Pseudarthrobacter</taxon>
    </lineage>
</organism>
<evidence type="ECO:0000313" key="3">
    <source>
        <dbReference type="Proteomes" id="UP001226577"/>
    </source>
</evidence>
<dbReference type="EMBL" id="JAUSRE010000033">
    <property type="protein sequence ID" value="MDP9890671.1"/>
    <property type="molecule type" value="Genomic_DNA"/>
</dbReference>
<protein>
    <submittedName>
        <fullName evidence="2">Uncharacterized protein</fullName>
    </submittedName>
</protein>
<proteinExistence type="predicted"/>
<dbReference type="Proteomes" id="UP001226577">
    <property type="component" value="Unassembled WGS sequence"/>
</dbReference>
<sequence length="222" mass="24763">MYEASDQAWDVLREALGGSGLMRQSAKDLLHALEAAAWLDRFAAAGRHMLVPMAKANGASWADLAAAMGVSRATAQHRYKQEVEEWEESVRRAATPPPWEGVEPRTPMDPPADFEPSDNDFARMADMPAWDYIGPLEPAIQWIRANHTDIRVYVDEDLHVIMSSSSRRRASTAADSEEEAWRGHLGQALLGADQPFPDDARPGETIAQFKTRVPPDRWRSSK</sequence>
<name>A0ABT9RZK6_9MICC</name>
<evidence type="ECO:0000313" key="2">
    <source>
        <dbReference type="EMBL" id="MDP9890671.1"/>
    </source>
</evidence>
<feature type="region of interest" description="Disordered" evidence="1">
    <location>
        <begin position="186"/>
        <end position="222"/>
    </location>
</feature>
<gene>
    <name evidence="2" type="ORF">J2X98_004285</name>
</gene>
<keyword evidence="3" id="KW-1185">Reference proteome</keyword>